<dbReference type="GO" id="GO:0045454">
    <property type="term" value="P:cell redox homeostasis"/>
    <property type="evidence" value="ECO:0007669"/>
    <property type="project" value="TreeGrafter"/>
</dbReference>
<name>A0A6I6JF54_9BACT</name>
<dbReference type="GO" id="GO:0005829">
    <property type="term" value="C:cytosol"/>
    <property type="evidence" value="ECO:0007669"/>
    <property type="project" value="TreeGrafter"/>
</dbReference>
<organism evidence="2 3">
    <name type="scientific">Pseudodesulfovibrio cashew</name>
    <dbReference type="NCBI Taxonomy" id="2678688"/>
    <lineage>
        <taxon>Bacteria</taxon>
        <taxon>Pseudomonadati</taxon>
        <taxon>Thermodesulfobacteriota</taxon>
        <taxon>Desulfovibrionia</taxon>
        <taxon>Desulfovibrionales</taxon>
        <taxon>Desulfovibrionaceae</taxon>
    </lineage>
</organism>
<gene>
    <name evidence="2" type="ORF">GM415_05745</name>
</gene>
<dbReference type="GO" id="GO:0015035">
    <property type="term" value="F:protein-disulfide reductase activity"/>
    <property type="evidence" value="ECO:0007669"/>
    <property type="project" value="TreeGrafter"/>
</dbReference>
<dbReference type="Gene3D" id="3.40.30.10">
    <property type="entry name" value="Glutaredoxin"/>
    <property type="match status" value="1"/>
</dbReference>
<feature type="domain" description="Thioredoxin" evidence="1">
    <location>
        <begin position="19"/>
        <end position="144"/>
    </location>
</feature>
<dbReference type="CDD" id="cd02947">
    <property type="entry name" value="TRX_family"/>
    <property type="match status" value="1"/>
</dbReference>
<sequence>MNTQTRNIVCPHCRAINRVQAGREAEATCGKCRGRVFEAKPLELVGSTFERHVTKSDVPVLVDFYSPSCGPCLMMGPQFEEAAKLLHPRVRLAKVDTSAEVGIAGHFGIRSVPTLMLFRGGRQVASQAGAMNARDIVAWTNQYL</sequence>
<dbReference type="KEGG" id="psel:GM415_05745"/>
<dbReference type="PROSITE" id="PS51352">
    <property type="entry name" value="THIOREDOXIN_2"/>
    <property type="match status" value="1"/>
</dbReference>
<keyword evidence="3" id="KW-1185">Reference proteome</keyword>
<proteinExistence type="predicted"/>
<dbReference type="InterPro" id="IPR036249">
    <property type="entry name" value="Thioredoxin-like_sf"/>
</dbReference>
<accession>A0A6I6JF54</accession>
<dbReference type="AlphaFoldDB" id="A0A6I6JF54"/>
<reference evidence="2 3" key="1">
    <citation type="submission" date="2019-11" db="EMBL/GenBank/DDBJ databases">
        <authorList>
            <person name="Zheng R.K."/>
            <person name="Sun C.M."/>
        </authorList>
    </citation>
    <scope>NUCLEOTIDE SEQUENCE [LARGE SCALE GENOMIC DNA]</scope>
    <source>
        <strain evidence="2 3">SRB007</strain>
    </source>
</reference>
<evidence type="ECO:0000313" key="3">
    <source>
        <dbReference type="Proteomes" id="UP000428328"/>
    </source>
</evidence>
<dbReference type="RefSeq" id="WP_158946863.1">
    <property type="nucleotide sequence ID" value="NZ_CP046400.1"/>
</dbReference>
<dbReference type="PANTHER" id="PTHR45663:SF11">
    <property type="entry name" value="GEO12009P1"/>
    <property type="match status" value="1"/>
</dbReference>
<dbReference type="Gene3D" id="2.30.30.380">
    <property type="entry name" value="Zn-finger domain of Sec23/24"/>
    <property type="match status" value="1"/>
</dbReference>
<dbReference type="SUPFAM" id="SSF52833">
    <property type="entry name" value="Thioredoxin-like"/>
    <property type="match status" value="1"/>
</dbReference>
<dbReference type="EMBL" id="CP046400">
    <property type="protein sequence ID" value="QGY39638.1"/>
    <property type="molecule type" value="Genomic_DNA"/>
</dbReference>
<dbReference type="Pfam" id="PF00085">
    <property type="entry name" value="Thioredoxin"/>
    <property type="match status" value="1"/>
</dbReference>
<protein>
    <submittedName>
        <fullName evidence="2">Thiol reductase thioredoxin</fullName>
    </submittedName>
</protein>
<dbReference type="PANTHER" id="PTHR45663">
    <property type="entry name" value="GEO12009P1"/>
    <property type="match status" value="1"/>
</dbReference>
<dbReference type="Proteomes" id="UP000428328">
    <property type="component" value="Chromosome"/>
</dbReference>
<evidence type="ECO:0000313" key="2">
    <source>
        <dbReference type="EMBL" id="QGY39638.1"/>
    </source>
</evidence>
<evidence type="ECO:0000259" key="1">
    <source>
        <dbReference type="PROSITE" id="PS51352"/>
    </source>
</evidence>
<dbReference type="InterPro" id="IPR013766">
    <property type="entry name" value="Thioredoxin_domain"/>
</dbReference>